<evidence type="ECO:0000256" key="2">
    <source>
        <dbReference type="PROSITE-ProRule" id="PRU00252"/>
    </source>
</evidence>
<evidence type="ECO:0000256" key="3">
    <source>
        <dbReference type="RuleBase" id="RU000524"/>
    </source>
</evidence>
<dbReference type="GO" id="GO:0003697">
    <property type="term" value="F:single-stranded DNA binding"/>
    <property type="evidence" value="ECO:0007669"/>
    <property type="project" value="InterPro"/>
</dbReference>
<sequence>MNETSVTVVGRVVADPEHRQTRAGLQFTTFRVASTVRRRTKEGVFVDAGTSFYNVATYRSLGMNAHASVRKGDPVIVHGRQQVSSWQRSDGSWGSSVDIEAFSVGHDLTFGTTRYEKAVRFGSADGGPGGDAEDTAGDSAVDSGSDRPGERDEPGAQDAPPPLDEDEDGRGWQQVPA</sequence>
<dbReference type="GO" id="GO:0006260">
    <property type="term" value="P:DNA replication"/>
    <property type="evidence" value="ECO:0007669"/>
    <property type="project" value="InterPro"/>
</dbReference>
<evidence type="ECO:0000313" key="6">
    <source>
        <dbReference type="Proteomes" id="UP000592181"/>
    </source>
</evidence>
<keyword evidence="6" id="KW-1185">Reference proteome</keyword>
<dbReference type="PROSITE" id="PS50935">
    <property type="entry name" value="SSB"/>
    <property type="match status" value="1"/>
</dbReference>
<comment type="caution">
    <text evidence="5">The sequence shown here is derived from an EMBL/GenBank/DDBJ whole genome shotgun (WGS) entry which is preliminary data.</text>
</comment>
<dbReference type="SUPFAM" id="SSF50249">
    <property type="entry name" value="Nucleic acid-binding proteins"/>
    <property type="match status" value="1"/>
</dbReference>
<proteinExistence type="predicted"/>
<gene>
    <name evidence="5" type="ORF">BJY28_003092</name>
</gene>
<feature type="region of interest" description="Disordered" evidence="4">
    <location>
        <begin position="121"/>
        <end position="177"/>
    </location>
</feature>
<feature type="compositionally biased region" description="Basic and acidic residues" evidence="4">
    <location>
        <begin position="144"/>
        <end position="154"/>
    </location>
</feature>
<dbReference type="Gene3D" id="2.40.50.140">
    <property type="entry name" value="Nucleic acid-binding proteins"/>
    <property type="match status" value="1"/>
</dbReference>
<dbReference type="NCBIfam" id="TIGR00621">
    <property type="entry name" value="ssb"/>
    <property type="match status" value="1"/>
</dbReference>
<name>A0A852XD35_9MICO</name>
<protein>
    <recommendedName>
        <fullName evidence="3">Single-stranded DNA-binding protein</fullName>
    </recommendedName>
</protein>
<dbReference type="EMBL" id="JACBZX010000001">
    <property type="protein sequence ID" value="NYG38623.1"/>
    <property type="molecule type" value="Genomic_DNA"/>
</dbReference>
<organism evidence="5 6">
    <name type="scientific">Janibacter alkaliphilus</name>
    <dbReference type="NCBI Taxonomy" id="1069963"/>
    <lineage>
        <taxon>Bacteria</taxon>
        <taxon>Bacillati</taxon>
        <taxon>Actinomycetota</taxon>
        <taxon>Actinomycetes</taxon>
        <taxon>Micrococcales</taxon>
        <taxon>Intrasporangiaceae</taxon>
        <taxon>Janibacter</taxon>
    </lineage>
</organism>
<evidence type="ECO:0000256" key="1">
    <source>
        <dbReference type="ARBA" id="ARBA00023125"/>
    </source>
</evidence>
<dbReference type="RefSeq" id="WP_179463787.1">
    <property type="nucleotide sequence ID" value="NZ_JACBZX010000001.1"/>
</dbReference>
<dbReference type="InterPro" id="IPR011344">
    <property type="entry name" value="ssDNA-bd"/>
</dbReference>
<accession>A0A852XD35</accession>
<dbReference type="InterPro" id="IPR000424">
    <property type="entry name" value="Primosome_PriB/ssb"/>
</dbReference>
<keyword evidence="1 2" id="KW-0238">DNA-binding</keyword>
<evidence type="ECO:0000256" key="4">
    <source>
        <dbReference type="SAM" id="MobiDB-lite"/>
    </source>
</evidence>
<dbReference type="InterPro" id="IPR012340">
    <property type="entry name" value="NA-bd_OB-fold"/>
</dbReference>
<reference evidence="5 6" key="1">
    <citation type="submission" date="2020-07" db="EMBL/GenBank/DDBJ databases">
        <title>Sequencing the genomes of 1000 actinobacteria strains.</title>
        <authorList>
            <person name="Klenk H.-P."/>
        </authorList>
    </citation>
    <scope>NUCLEOTIDE SEQUENCE [LARGE SCALE GENOMIC DNA]</scope>
    <source>
        <strain evidence="5 6">DSM 24723</strain>
    </source>
</reference>
<dbReference type="CDD" id="cd04496">
    <property type="entry name" value="SSB_OBF"/>
    <property type="match status" value="1"/>
</dbReference>
<dbReference type="AlphaFoldDB" id="A0A852XD35"/>
<dbReference type="Pfam" id="PF00436">
    <property type="entry name" value="SSB"/>
    <property type="match status" value="1"/>
</dbReference>
<evidence type="ECO:0000313" key="5">
    <source>
        <dbReference type="EMBL" id="NYG38623.1"/>
    </source>
</evidence>
<dbReference type="Proteomes" id="UP000592181">
    <property type="component" value="Unassembled WGS sequence"/>
</dbReference>